<proteinExistence type="predicted"/>
<dbReference type="InterPro" id="IPR025533">
    <property type="entry name" value="DUF4419"/>
</dbReference>
<dbReference type="PANTHER" id="PTHR31252:SF11">
    <property type="entry name" value="DUF4419 DOMAIN-CONTAINING PROTEIN"/>
    <property type="match status" value="1"/>
</dbReference>
<dbReference type="Pfam" id="PF14388">
    <property type="entry name" value="DUF4419"/>
    <property type="match status" value="1"/>
</dbReference>
<feature type="region of interest" description="Disordered" evidence="1">
    <location>
        <begin position="1"/>
        <end position="31"/>
    </location>
</feature>
<dbReference type="AlphaFoldDB" id="A0A9N8DEF1"/>
<gene>
    <name evidence="3" type="ORF">SEMRO_101_G051640.1</name>
</gene>
<feature type="compositionally biased region" description="Polar residues" evidence="1">
    <location>
        <begin position="13"/>
        <end position="25"/>
    </location>
</feature>
<evidence type="ECO:0000313" key="3">
    <source>
        <dbReference type="EMBL" id="CAB9501159.1"/>
    </source>
</evidence>
<sequence length="544" mass="59895">MEDPHHDRDDQQKIPSSDSEASTTEEGSHGKEGFVICQDDSSIIVSVPPPPTNKKNILLALGIWTVIAALVILLPFALVRDGKSGETAVETTTSAVVYDTFEYTPLDNDQCPGHLEDDAGNAEVSDIWALDLALGQRGIADERTFDVEPSHEPWEQGPGVVFHVETVTEALQEDSAKPILTNDEVRDQAQLEASQYYQNATAAATVYPPPPLPNVTLEALSKNDIPLVYAGSQGFLAACMMAFAQHLPLALAPDHLWTIIVQGFAQHVDQHAEELRARFVAHEGKAEIVIKENRLVPGETPADEWEEMIFPKFSKAIGENMINKEAHETLAGKHFSTSTASSHASSEIALMAAFKGYFEYTMVTACGIPQVRLEGTRDDWVALRENAAKLAKWMMPNHPQGELWINDIVLPILDELVKSYDGNVNYCFWQTMVKFRTTGVGSGTYEFLSGWLATLFPYLSQKPGKMEPNPHLRGWEESASALLEGPKPSHIPSQLSSVPVNWEYLGQLLPLHFHAGFRGVTQEDDGTLSPVMGWYVTNDPAIAV</sequence>
<reference evidence="3" key="1">
    <citation type="submission" date="2020-06" db="EMBL/GenBank/DDBJ databases">
        <authorList>
            <consortium name="Plant Systems Biology data submission"/>
        </authorList>
    </citation>
    <scope>NUCLEOTIDE SEQUENCE</scope>
    <source>
        <strain evidence="3">D6</strain>
    </source>
</reference>
<keyword evidence="2" id="KW-0472">Membrane</keyword>
<dbReference type="OrthoDB" id="9978173at2759"/>
<keyword evidence="2" id="KW-0812">Transmembrane</keyword>
<name>A0A9N8DEF1_9STRA</name>
<evidence type="ECO:0000256" key="2">
    <source>
        <dbReference type="SAM" id="Phobius"/>
    </source>
</evidence>
<protein>
    <submittedName>
        <fullName evidence="3">Uncharacterized protein</fullName>
    </submittedName>
</protein>
<feature type="transmembrane region" description="Helical" evidence="2">
    <location>
        <begin position="57"/>
        <end position="79"/>
    </location>
</feature>
<dbReference type="PANTHER" id="PTHR31252">
    <property type="entry name" value="DUF4419 DOMAIN-CONTAINING PROTEIN"/>
    <property type="match status" value="1"/>
</dbReference>
<comment type="caution">
    <text evidence="3">The sequence shown here is derived from an EMBL/GenBank/DDBJ whole genome shotgun (WGS) entry which is preliminary data.</text>
</comment>
<dbReference type="EMBL" id="CAICTM010000100">
    <property type="protein sequence ID" value="CAB9501159.1"/>
    <property type="molecule type" value="Genomic_DNA"/>
</dbReference>
<keyword evidence="2" id="KW-1133">Transmembrane helix</keyword>
<keyword evidence="4" id="KW-1185">Reference proteome</keyword>
<organism evidence="3 4">
    <name type="scientific">Seminavis robusta</name>
    <dbReference type="NCBI Taxonomy" id="568900"/>
    <lineage>
        <taxon>Eukaryota</taxon>
        <taxon>Sar</taxon>
        <taxon>Stramenopiles</taxon>
        <taxon>Ochrophyta</taxon>
        <taxon>Bacillariophyta</taxon>
        <taxon>Bacillariophyceae</taxon>
        <taxon>Bacillariophycidae</taxon>
        <taxon>Naviculales</taxon>
        <taxon>Naviculaceae</taxon>
        <taxon>Seminavis</taxon>
    </lineage>
</organism>
<dbReference type="Proteomes" id="UP001153069">
    <property type="component" value="Unassembled WGS sequence"/>
</dbReference>
<feature type="compositionally biased region" description="Basic and acidic residues" evidence="1">
    <location>
        <begin position="1"/>
        <end position="12"/>
    </location>
</feature>
<evidence type="ECO:0000256" key="1">
    <source>
        <dbReference type="SAM" id="MobiDB-lite"/>
    </source>
</evidence>
<accession>A0A9N8DEF1</accession>
<evidence type="ECO:0000313" key="4">
    <source>
        <dbReference type="Proteomes" id="UP001153069"/>
    </source>
</evidence>